<comment type="caution">
    <text evidence="2">The sequence shown here is derived from an EMBL/GenBank/DDBJ whole genome shotgun (WGS) entry which is preliminary data.</text>
</comment>
<evidence type="ECO:0000313" key="2">
    <source>
        <dbReference type="EMBL" id="MCH91448.1"/>
    </source>
</evidence>
<dbReference type="EMBL" id="LXQA010020451">
    <property type="protein sequence ID" value="MCH91448.1"/>
    <property type="molecule type" value="Genomic_DNA"/>
</dbReference>
<feature type="non-terminal residue" evidence="2">
    <location>
        <position position="234"/>
    </location>
</feature>
<gene>
    <name evidence="2" type="ORF">A2U01_0012375</name>
</gene>
<proteinExistence type="predicted"/>
<evidence type="ECO:0000313" key="3">
    <source>
        <dbReference type="Proteomes" id="UP000265520"/>
    </source>
</evidence>
<dbReference type="AlphaFoldDB" id="A0A392MXN3"/>
<evidence type="ECO:0000256" key="1">
    <source>
        <dbReference type="SAM" id="MobiDB-lite"/>
    </source>
</evidence>
<sequence>MLFTFQKANKGDKDKRPTKVTTSARRKNAAENPPKKRAHKGTSAPETAHVVPEHHEGETAQADDMPEGRHYEGEQAHDMAEGRSGNDGDDIIREIEAEELEREGDQGPYKVRCPAWVNPYEGKLEPGVFPGGPSDKTVLYDYGAPHIARCVYDEHDRDLISDVSNGGKIFNLVVDVSKLKWWEPAIKATGMHGLDRTGYAFIDLCLLATFVERWHGETISFHMSSGEMTVTLDD</sequence>
<accession>A0A392MXN3</accession>
<keyword evidence="3" id="KW-1185">Reference proteome</keyword>
<reference evidence="2 3" key="1">
    <citation type="journal article" date="2018" name="Front. Plant Sci.">
        <title>Red Clover (Trifolium pratense) and Zigzag Clover (T. medium) - A Picture of Genomic Similarities and Differences.</title>
        <authorList>
            <person name="Dluhosova J."/>
            <person name="Istvanek J."/>
            <person name="Nedelnik J."/>
            <person name="Repkova J."/>
        </authorList>
    </citation>
    <scope>NUCLEOTIDE SEQUENCE [LARGE SCALE GENOMIC DNA]</scope>
    <source>
        <strain evidence="3">cv. 10/8</strain>
        <tissue evidence="2">Leaf</tissue>
    </source>
</reference>
<feature type="region of interest" description="Disordered" evidence="1">
    <location>
        <begin position="1"/>
        <end position="68"/>
    </location>
</feature>
<protein>
    <submittedName>
        <fullName evidence="2">Serine/threonine-protein phosphatase 7 long form-like protein</fullName>
    </submittedName>
</protein>
<dbReference type="Proteomes" id="UP000265520">
    <property type="component" value="Unassembled WGS sequence"/>
</dbReference>
<organism evidence="2 3">
    <name type="scientific">Trifolium medium</name>
    <dbReference type="NCBI Taxonomy" id="97028"/>
    <lineage>
        <taxon>Eukaryota</taxon>
        <taxon>Viridiplantae</taxon>
        <taxon>Streptophyta</taxon>
        <taxon>Embryophyta</taxon>
        <taxon>Tracheophyta</taxon>
        <taxon>Spermatophyta</taxon>
        <taxon>Magnoliopsida</taxon>
        <taxon>eudicotyledons</taxon>
        <taxon>Gunneridae</taxon>
        <taxon>Pentapetalae</taxon>
        <taxon>rosids</taxon>
        <taxon>fabids</taxon>
        <taxon>Fabales</taxon>
        <taxon>Fabaceae</taxon>
        <taxon>Papilionoideae</taxon>
        <taxon>50 kb inversion clade</taxon>
        <taxon>NPAAA clade</taxon>
        <taxon>Hologalegina</taxon>
        <taxon>IRL clade</taxon>
        <taxon>Trifolieae</taxon>
        <taxon>Trifolium</taxon>
    </lineage>
</organism>
<name>A0A392MXN3_9FABA</name>